<name>A0AAD9KZ92_RIDPI</name>
<feature type="domain" description="Rhodanese" evidence="8">
    <location>
        <begin position="236"/>
        <end position="347"/>
    </location>
</feature>
<dbReference type="GO" id="GO:0032502">
    <property type="term" value="P:developmental process"/>
    <property type="evidence" value="ECO:0007669"/>
    <property type="project" value="UniProtKB-ARBA"/>
</dbReference>
<keyword evidence="3 6" id="KW-0378">Hydrolase</keyword>
<comment type="catalytic activity">
    <reaction evidence="6">
        <text>O-phospho-L-tyrosyl-[protein] + H2O = L-tyrosyl-[protein] + phosphate</text>
        <dbReference type="Rhea" id="RHEA:10684"/>
        <dbReference type="Rhea" id="RHEA-COMP:10136"/>
        <dbReference type="Rhea" id="RHEA-COMP:20101"/>
        <dbReference type="ChEBI" id="CHEBI:15377"/>
        <dbReference type="ChEBI" id="CHEBI:43474"/>
        <dbReference type="ChEBI" id="CHEBI:46858"/>
        <dbReference type="ChEBI" id="CHEBI:61978"/>
        <dbReference type="EC" id="3.1.3.48"/>
    </reaction>
</comment>
<dbReference type="Pfam" id="PF00581">
    <property type="entry name" value="Rhodanese"/>
    <property type="match status" value="1"/>
</dbReference>
<dbReference type="InterPro" id="IPR001763">
    <property type="entry name" value="Rhodanese-like_dom"/>
</dbReference>
<dbReference type="PANTHER" id="PTHR10828">
    <property type="entry name" value="M-PHASE INDUCER PHOSPHATASE DUAL SPECIFICITY PHOSPHATASE CDC25"/>
    <property type="match status" value="1"/>
</dbReference>
<dbReference type="GO" id="GO:0010971">
    <property type="term" value="P:positive regulation of G2/M transition of mitotic cell cycle"/>
    <property type="evidence" value="ECO:0007669"/>
    <property type="project" value="TreeGrafter"/>
</dbReference>
<dbReference type="PRINTS" id="PR00716">
    <property type="entry name" value="MPIPHPHTASE"/>
</dbReference>
<dbReference type="GO" id="GO:0004725">
    <property type="term" value="F:protein tyrosine phosphatase activity"/>
    <property type="evidence" value="ECO:0007669"/>
    <property type="project" value="UniProtKB-UniRule"/>
</dbReference>
<evidence type="ECO:0000256" key="3">
    <source>
        <dbReference type="ARBA" id="ARBA00022801"/>
    </source>
</evidence>
<evidence type="ECO:0000256" key="6">
    <source>
        <dbReference type="RuleBase" id="RU368028"/>
    </source>
</evidence>
<evidence type="ECO:0000256" key="1">
    <source>
        <dbReference type="ARBA" id="ARBA00011065"/>
    </source>
</evidence>
<feature type="region of interest" description="Disordered" evidence="7">
    <location>
        <begin position="1"/>
        <end position="69"/>
    </location>
</feature>
<evidence type="ECO:0000259" key="8">
    <source>
        <dbReference type="PROSITE" id="PS50206"/>
    </source>
</evidence>
<evidence type="ECO:0000256" key="2">
    <source>
        <dbReference type="ARBA" id="ARBA00022618"/>
    </source>
</evidence>
<accession>A0AAD9KZ92</accession>
<dbReference type="FunFam" id="3.40.250.10:FF:000036">
    <property type="entry name" value="M-phase inducer phosphatase"/>
    <property type="match status" value="1"/>
</dbReference>
<dbReference type="GO" id="GO:0110032">
    <property type="term" value="P:positive regulation of G2/MI transition of meiotic cell cycle"/>
    <property type="evidence" value="ECO:0007669"/>
    <property type="project" value="TreeGrafter"/>
</dbReference>
<evidence type="ECO:0000313" key="10">
    <source>
        <dbReference type="Proteomes" id="UP001209878"/>
    </source>
</evidence>
<keyword evidence="2 6" id="KW-0132">Cell division</keyword>
<keyword evidence="4 6" id="KW-0904">Protein phosphatase</keyword>
<keyword evidence="5 6" id="KW-0131">Cell cycle</keyword>
<dbReference type="GO" id="GO:0009794">
    <property type="term" value="P:regulation of mitotic cell cycle, embryonic"/>
    <property type="evidence" value="ECO:0007669"/>
    <property type="project" value="UniProtKB-ARBA"/>
</dbReference>
<comment type="caution">
    <text evidence="9">The sequence shown here is derived from an EMBL/GenBank/DDBJ whole genome shotgun (WGS) entry which is preliminary data.</text>
</comment>
<reference evidence="9" key="1">
    <citation type="journal article" date="2023" name="Mol. Biol. Evol.">
        <title>Third-Generation Sequencing Reveals the Adaptive Role of the Epigenome in Three Deep-Sea Polychaetes.</title>
        <authorList>
            <person name="Perez M."/>
            <person name="Aroh O."/>
            <person name="Sun Y."/>
            <person name="Lan Y."/>
            <person name="Juniper S.K."/>
            <person name="Young C.R."/>
            <person name="Angers B."/>
            <person name="Qian P.Y."/>
        </authorList>
    </citation>
    <scope>NUCLEOTIDE SEQUENCE</scope>
    <source>
        <strain evidence="9">R07B-5</strain>
    </source>
</reference>
<proteinExistence type="inferred from homology"/>
<dbReference type="GO" id="GO:0005634">
    <property type="term" value="C:nucleus"/>
    <property type="evidence" value="ECO:0007669"/>
    <property type="project" value="TreeGrafter"/>
</dbReference>
<evidence type="ECO:0000313" key="9">
    <source>
        <dbReference type="EMBL" id="KAK2180423.1"/>
    </source>
</evidence>
<evidence type="ECO:0000256" key="7">
    <source>
        <dbReference type="SAM" id="MobiDB-lite"/>
    </source>
</evidence>
<dbReference type="EC" id="3.1.3.48" evidence="6"/>
<protein>
    <recommendedName>
        <fullName evidence="6">M-phase inducer phosphatase</fullName>
        <ecNumber evidence="6">3.1.3.48</ecNumber>
    </recommendedName>
</protein>
<dbReference type="Proteomes" id="UP001209878">
    <property type="component" value="Unassembled WGS sequence"/>
</dbReference>
<dbReference type="GO" id="GO:0005737">
    <property type="term" value="C:cytoplasm"/>
    <property type="evidence" value="ECO:0007669"/>
    <property type="project" value="TreeGrafter"/>
</dbReference>
<dbReference type="InterPro" id="IPR036873">
    <property type="entry name" value="Rhodanese-like_dom_sf"/>
</dbReference>
<dbReference type="PANTHER" id="PTHR10828:SF17">
    <property type="entry name" value="PROTEIN-TYROSINE-PHOSPHATASE"/>
    <property type="match status" value="1"/>
</dbReference>
<dbReference type="InterPro" id="IPR000751">
    <property type="entry name" value="MPI_Phosphatase"/>
</dbReference>
<sequence length="388" mass="44637">MSSFPRFSSGSQDVGTRSPVLPNFKMCSLSNNDDEDDSNSQDSGVGFDKMAFDFEPSPPYSSMGRVEKENTPEKLKCSFSLDDTSQDSGVYFEKDKMSQCSRRGLFRSPSDSSARLLAHKSYSFDVRPRPVALKRQECHDADDDTTPQMMKRRRGILASDSVVPSPRKITPVRTLQRCQSEVFVKTAMSRSEEQADLIGDYSKTYCLPLMPGRHQDLKHISVDTLKKLLDNEYSHVVEKYLIIDCRYPYEYNAGHIKDAKNIYTKEEIMEEMLNSSQHRSPSSSRKRTILIFHCEFSSERGPKLSRFLRNKDRDANKECYPSLHYPEVYLLSGGYKAFFESHQDMCDPPNYKPMLHEDHNNDLRHFRAKSKSWAGEKSRCAPRTGLRF</sequence>
<dbReference type="PROSITE" id="PS50206">
    <property type="entry name" value="RHODANESE_3"/>
    <property type="match status" value="1"/>
</dbReference>
<organism evidence="9 10">
    <name type="scientific">Ridgeia piscesae</name>
    <name type="common">Tubeworm</name>
    <dbReference type="NCBI Taxonomy" id="27915"/>
    <lineage>
        <taxon>Eukaryota</taxon>
        <taxon>Metazoa</taxon>
        <taxon>Spiralia</taxon>
        <taxon>Lophotrochozoa</taxon>
        <taxon>Annelida</taxon>
        <taxon>Polychaeta</taxon>
        <taxon>Sedentaria</taxon>
        <taxon>Canalipalpata</taxon>
        <taxon>Sabellida</taxon>
        <taxon>Siboglinidae</taxon>
        <taxon>Ridgeia</taxon>
    </lineage>
</organism>
<feature type="compositionally biased region" description="Polar residues" evidence="7">
    <location>
        <begin position="1"/>
        <end position="15"/>
    </location>
</feature>
<dbReference type="SUPFAM" id="SSF52821">
    <property type="entry name" value="Rhodanese/Cell cycle control phosphatase"/>
    <property type="match status" value="1"/>
</dbReference>
<evidence type="ECO:0000256" key="4">
    <source>
        <dbReference type="ARBA" id="ARBA00022912"/>
    </source>
</evidence>
<comment type="similarity">
    <text evidence="1 6">Belongs to the MPI phosphatase family.</text>
</comment>
<dbReference type="Gene3D" id="3.40.250.10">
    <property type="entry name" value="Rhodanese-like domain"/>
    <property type="match status" value="1"/>
</dbReference>
<dbReference type="CDD" id="cd01530">
    <property type="entry name" value="Cdc25"/>
    <property type="match status" value="1"/>
</dbReference>
<gene>
    <name evidence="9" type="ORF">NP493_443g01003</name>
</gene>
<dbReference type="AlphaFoldDB" id="A0AAD9KZ92"/>
<dbReference type="EMBL" id="JAODUO010000443">
    <property type="protein sequence ID" value="KAK2180423.1"/>
    <property type="molecule type" value="Genomic_DNA"/>
</dbReference>
<dbReference type="SMART" id="SM00450">
    <property type="entry name" value="RHOD"/>
    <property type="match status" value="1"/>
</dbReference>
<keyword evidence="6" id="KW-0498">Mitosis</keyword>
<comment type="function">
    <text evidence="6">Tyrosine protein phosphatase which functions as a dosage-dependent inducer of mitotic progression.</text>
</comment>
<evidence type="ECO:0000256" key="5">
    <source>
        <dbReference type="ARBA" id="ARBA00023306"/>
    </source>
</evidence>
<dbReference type="GO" id="GO:0051301">
    <property type="term" value="P:cell division"/>
    <property type="evidence" value="ECO:0007669"/>
    <property type="project" value="UniProtKB-UniRule"/>
</dbReference>
<keyword evidence="10" id="KW-1185">Reference proteome</keyword>
<dbReference type="GO" id="GO:0000086">
    <property type="term" value="P:G2/M transition of mitotic cell cycle"/>
    <property type="evidence" value="ECO:0007669"/>
    <property type="project" value="TreeGrafter"/>
</dbReference>